<proteinExistence type="predicted"/>
<dbReference type="GO" id="GO:0004806">
    <property type="term" value="F:triacylglycerol lipase activity"/>
    <property type="evidence" value="ECO:0007669"/>
    <property type="project" value="TreeGrafter"/>
</dbReference>
<protein>
    <recommendedName>
        <fullName evidence="1">AB hydrolase-1 domain-containing protein</fullName>
    </recommendedName>
</protein>
<dbReference type="Proteomes" id="UP000186040">
    <property type="component" value="Unassembled WGS sequence"/>
</dbReference>
<evidence type="ECO:0000313" key="3">
    <source>
        <dbReference type="Proteomes" id="UP000186040"/>
    </source>
</evidence>
<dbReference type="AlphaFoldDB" id="A0A1Q9LGT9"/>
<dbReference type="EMBL" id="MKQR01000026">
    <property type="protein sequence ID" value="OLR91159.1"/>
    <property type="molecule type" value="Genomic_DNA"/>
</dbReference>
<dbReference type="GO" id="GO:0046503">
    <property type="term" value="P:glycerolipid catabolic process"/>
    <property type="evidence" value="ECO:0007669"/>
    <property type="project" value="TreeGrafter"/>
</dbReference>
<dbReference type="Pfam" id="PF12697">
    <property type="entry name" value="Abhydrolase_6"/>
    <property type="match status" value="1"/>
</dbReference>
<keyword evidence="3" id="KW-1185">Reference proteome</keyword>
<dbReference type="PANTHER" id="PTHR43433">
    <property type="entry name" value="HYDROLASE, ALPHA/BETA FOLD FAMILY PROTEIN"/>
    <property type="match status" value="1"/>
</dbReference>
<dbReference type="OrthoDB" id="63519at2"/>
<organism evidence="2 3">
    <name type="scientific">Actinokineospora bangkokensis</name>
    <dbReference type="NCBI Taxonomy" id="1193682"/>
    <lineage>
        <taxon>Bacteria</taxon>
        <taxon>Bacillati</taxon>
        <taxon>Actinomycetota</taxon>
        <taxon>Actinomycetes</taxon>
        <taxon>Pseudonocardiales</taxon>
        <taxon>Pseudonocardiaceae</taxon>
        <taxon>Actinokineospora</taxon>
    </lineage>
</organism>
<dbReference type="PANTHER" id="PTHR43433:SF5">
    <property type="entry name" value="AB HYDROLASE-1 DOMAIN-CONTAINING PROTEIN"/>
    <property type="match status" value="1"/>
</dbReference>
<name>A0A1Q9LGT9_9PSEU</name>
<accession>A0A1Q9LGT9</accession>
<evidence type="ECO:0000259" key="1">
    <source>
        <dbReference type="Pfam" id="PF12697"/>
    </source>
</evidence>
<evidence type="ECO:0000313" key="2">
    <source>
        <dbReference type="EMBL" id="OLR91159.1"/>
    </source>
</evidence>
<dbReference type="InterPro" id="IPR050471">
    <property type="entry name" value="AB_hydrolase"/>
</dbReference>
<reference evidence="2 3" key="1">
    <citation type="submission" date="2016-10" db="EMBL/GenBank/DDBJ databases">
        <title>The Draft Genome Sequence of Actinokineospora bangkokensis 44EHWT reveals the biosynthetic pathway of antifungal compounds Thailandins with unusual extender unit butylmalonyl-CoA.</title>
        <authorList>
            <person name="Greule A."/>
            <person name="Intra B."/>
            <person name="Flemming S."/>
            <person name="Rommel M.G."/>
            <person name="Panbangred W."/>
            <person name="Bechthold A."/>
        </authorList>
    </citation>
    <scope>NUCLEOTIDE SEQUENCE [LARGE SCALE GENOMIC DNA]</scope>
    <source>
        <strain evidence="2 3">44EHW</strain>
    </source>
</reference>
<gene>
    <name evidence="2" type="ORF">BJP25_29365</name>
</gene>
<sequence length="250" mass="25822">MEKTSSADGTEIAFEVLGSGPPVVLVGGAFQTRLSHLALAHQLAGEFTAVVYDRRGRGDSGDSPRYAVDREVEDLLAVISAAGGGARVFGMSSGAVLALRAAAAAVPVVRLAAYEPPFLPSSPTFADEQSARIAAGDRAAAVRAFLRVTGVPDEGIDQTAQTPAWSYLVDLAHTLPYDARIVGDGTLPDLSATTVPTLIAHGTASPTTMVDAARATAEAVPGSRLLPLPDQTHHVDEAVLGPALLDFFRG</sequence>
<dbReference type="STRING" id="1193682.BJP25_29365"/>
<dbReference type="RefSeq" id="WP_075977816.1">
    <property type="nucleotide sequence ID" value="NZ_MKQR01000026.1"/>
</dbReference>
<dbReference type="InterPro" id="IPR000073">
    <property type="entry name" value="AB_hydrolase_1"/>
</dbReference>
<comment type="caution">
    <text evidence="2">The sequence shown here is derived from an EMBL/GenBank/DDBJ whole genome shotgun (WGS) entry which is preliminary data.</text>
</comment>
<dbReference type="SUPFAM" id="SSF53474">
    <property type="entry name" value="alpha/beta-Hydrolases"/>
    <property type="match status" value="1"/>
</dbReference>
<dbReference type="InterPro" id="IPR029058">
    <property type="entry name" value="AB_hydrolase_fold"/>
</dbReference>
<dbReference type="Gene3D" id="3.40.50.1820">
    <property type="entry name" value="alpha/beta hydrolase"/>
    <property type="match status" value="1"/>
</dbReference>
<feature type="domain" description="AB hydrolase-1" evidence="1">
    <location>
        <begin position="23"/>
        <end position="233"/>
    </location>
</feature>